<reference evidence="2" key="1">
    <citation type="journal article" date="2009" name="BMC Genomics">
        <title>The complete genome sequence of Staphylothermus marinus reveals differences in sulfur metabolism among heterotrophic Crenarchaeota.</title>
        <authorList>
            <person name="Anderson I.J."/>
            <person name="Dharmarajan L."/>
            <person name="Rodriguez J."/>
            <person name="Hooper S."/>
            <person name="Porat I."/>
            <person name="Ulrich L.E."/>
            <person name="Elkins J.G."/>
            <person name="Mavromatis K."/>
            <person name="Sun H."/>
            <person name="Land M."/>
            <person name="Lapidus A."/>
            <person name="Lucas S."/>
            <person name="Barry K."/>
            <person name="Huber H."/>
            <person name="Zhulin I.B."/>
            <person name="Whitman W.B."/>
            <person name="Mukhopadhyay B."/>
            <person name="Woese C."/>
            <person name="Bristow J."/>
            <person name="Kyrpides N."/>
        </authorList>
    </citation>
    <scope>NUCLEOTIDE SEQUENCE [LARGE SCALE GENOMIC DNA]</scope>
    <source>
        <strain evidence="2">ATCC 43588 / DSM 3639 / JCM 9404 / F1</strain>
    </source>
</reference>
<dbReference type="eggNOG" id="arCOG04057">
    <property type="taxonomic scope" value="Archaea"/>
</dbReference>
<dbReference type="GO" id="GO:0005840">
    <property type="term" value="C:ribosome"/>
    <property type="evidence" value="ECO:0007669"/>
    <property type="project" value="UniProtKB-KW"/>
</dbReference>
<keyword evidence="1" id="KW-0687">Ribonucleoprotein</keyword>
<dbReference type="Proteomes" id="UP000000254">
    <property type="component" value="Chromosome"/>
</dbReference>
<dbReference type="HOGENOM" id="CLU_2766274_0_0_2"/>
<dbReference type="RefSeq" id="WP_011839160.1">
    <property type="nucleotide sequence ID" value="NC_009033.1"/>
</dbReference>
<keyword evidence="1" id="KW-0689">Ribosomal protein</keyword>
<dbReference type="AlphaFoldDB" id="A3DMV9"/>
<evidence type="ECO:0000313" key="2">
    <source>
        <dbReference type="Proteomes" id="UP000000254"/>
    </source>
</evidence>
<gene>
    <name evidence="1" type="ordered locus">Smar_0869</name>
</gene>
<accession>A3DMV9</accession>
<dbReference type="EMBL" id="CP000575">
    <property type="protein sequence ID" value="ABN69969.1"/>
    <property type="molecule type" value="Genomic_DNA"/>
</dbReference>
<dbReference type="GeneID" id="4907851"/>
<reference evidence="1 2" key="2">
    <citation type="journal article" date="2009" name="Stand. Genomic Sci.">
        <title>Complete genome sequence of Staphylothermus marinus Stetter and Fiala 1986 type strain F1.</title>
        <authorList>
            <person name="Anderson I.J."/>
            <person name="Sun H."/>
            <person name="Lapidus A."/>
            <person name="Copeland A."/>
            <person name="Glavina Del Rio T."/>
            <person name="Tice H."/>
            <person name="Dalin E."/>
            <person name="Lucas S."/>
            <person name="Barry K."/>
            <person name="Land M."/>
            <person name="Richardson P."/>
            <person name="Huber H."/>
            <person name="Kyrpides N.C."/>
        </authorList>
    </citation>
    <scope>NUCLEOTIDE SEQUENCE [LARGE SCALE GENOMIC DNA]</scope>
    <source>
        <strain evidence="2">ATCC 43588 / DSM 3639 / JCM 9404 / F1</strain>
    </source>
</reference>
<sequence>MAPIEVFDREEFKKYVSLAIECRVYRDEKKGIAKVKARTKSKLVTIKIPLNELDDFLKELNCENIVEIT</sequence>
<keyword evidence="2" id="KW-1185">Reference proteome</keyword>
<evidence type="ECO:0000313" key="1">
    <source>
        <dbReference type="EMBL" id="ABN69969.1"/>
    </source>
</evidence>
<dbReference type="KEGG" id="smr:Smar_0869"/>
<protein>
    <submittedName>
        <fullName evidence="1">LSU ribosomal protein L38E</fullName>
    </submittedName>
</protein>
<name>A3DMV9_STAMF</name>
<proteinExistence type="predicted"/>
<dbReference type="OrthoDB" id="372959at2157"/>
<organism evidence="1 2">
    <name type="scientific">Staphylothermus marinus (strain ATCC 43588 / DSM 3639 / JCM 9404 / F1)</name>
    <dbReference type="NCBI Taxonomy" id="399550"/>
    <lineage>
        <taxon>Archaea</taxon>
        <taxon>Thermoproteota</taxon>
        <taxon>Thermoprotei</taxon>
        <taxon>Desulfurococcales</taxon>
        <taxon>Desulfurococcaceae</taxon>
        <taxon>Staphylothermus</taxon>
    </lineage>
</organism>